<name>Q11JY7_CHESB</name>
<organism evidence="1">
    <name type="scientific">Chelativorans sp. (strain BNC1)</name>
    <dbReference type="NCBI Taxonomy" id="266779"/>
    <lineage>
        <taxon>Bacteria</taxon>
        <taxon>Pseudomonadati</taxon>
        <taxon>Pseudomonadota</taxon>
        <taxon>Alphaproteobacteria</taxon>
        <taxon>Hyphomicrobiales</taxon>
        <taxon>Phyllobacteriaceae</taxon>
        <taxon>Chelativorans</taxon>
    </lineage>
</organism>
<sequence>MRYGSAATARRAQRALFEGAPVSLGLLAQACRLSETYLATLARREGWRKADEAPQEDTEALERRLVVLSDQLVSDLETAGAEGRAAGAYDKHRIDALSTMLRMVEKLGEMTRLPERAAEKQKKSDAELAAALSLIDARIVELACELAATMGSEDAERGSGAADLV</sequence>
<dbReference type="PROSITE" id="PS51257">
    <property type="entry name" value="PROKAR_LIPOPROTEIN"/>
    <property type="match status" value="1"/>
</dbReference>
<accession>Q11JY7</accession>
<dbReference type="EMBL" id="CP000390">
    <property type="protein sequence ID" value="ABG62288.1"/>
    <property type="molecule type" value="Genomic_DNA"/>
</dbReference>
<dbReference type="HOGENOM" id="CLU_1607908_0_0_5"/>
<evidence type="ECO:0000313" key="1">
    <source>
        <dbReference type="EMBL" id="ABG62288.1"/>
    </source>
</evidence>
<protein>
    <submittedName>
        <fullName evidence="1">Uncharacterized protein</fullName>
    </submittedName>
</protein>
<dbReference type="eggNOG" id="ENOG5032H9C">
    <property type="taxonomic scope" value="Bacteria"/>
</dbReference>
<dbReference type="OrthoDB" id="8077454at2"/>
<dbReference type="KEGG" id="mes:Meso_0889"/>
<proteinExistence type="predicted"/>
<dbReference type="AlphaFoldDB" id="Q11JY7"/>
<gene>
    <name evidence="1" type="ordered locus">Meso_0889</name>
</gene>
<reference evidence="1" key="1">
    <citation type="submission" date="2006-06" db="EMBL/GenBank/DDBJ databases">
        <title>Complete sequence of chromosome of Chelativorans sp. BNC1.</title>
        <authorList>
            <consortium name="US DOE Joint Genome Institute"/>
            <person name="Copeland A."/>
            <person name="Lucas S."/>
            <person name="Lapidus A."/>
            <person name="Barry K."/>
            <person name="Detter J.C."/>
            <person name="Glavina del Rio T."/>
            <person name="Hammon N."/>
            <person name="Israni S."/>
            <person name="Dalin E."/>
            <person name="Tice H."/>
            <person name="Pitluck S."/>
            <person name="Chertkov O."/>
            <person name="Brettin T."/>
            <person name="Bruce D."/>
            <person name="Han C."/>
            <person name="Tapia R."/>
            <person name="Gilna P."/>
            <person name="Schmutz J."/>
            <person name="Larimer F."/>
            <person name="Land M."/>
            <person name="Hauser L."/>
            <person name="Kyrpides N."/>
            <person name="Mikhailova N."/>
            <person name="Richardson P."/>
        </authorList>
    </citation>
    <scope>NUCLEOTIDE SEQUENCE</scope>
    <source>
        <strain evidence="1">BNC1</strain>
    </source>
</reference>